<keyword evidence="1" id="KW-0479">Metal-binding</keyword>
<feature type="region of interest" description="Disordered" evidence="2">
    <location>
        <begin position="1"/>
        <end position="37"/>
    </location>
</feature>
<keyword evidence="1" id="KW-0862">Zinc</keyword>
<evidence type="ECO:0000256" key="2">
    <source>
        <dbReference type="SAM" id="MobiDB-lite"/>
    </source>
</evidence>
<evidence type="ECO:0000313" key="3">
    <source>
        <dbReference type="EMBL" id="TDL46878.1"/>
    </source>
</evidence>
<sequence length="236" mass="25558">MDTASAGHDPHPADDRSRPGTDDRPPDTALRAGAARSPDDAFRAVLCGDGMRRCPWAPTGPAALEEHDRRWGARPTDSSGWFEALGLEVFQAGLARWSIAQRRAGLRRALRDFVPEEIARMTEDDVDELLLDPAVIRNRVKIEAVVHNARACRGLGPEDWAEHVGDLRPAAAEPPLTVLEESRRSPEGDRLAARLKEQGLVFVGRTTAHRFLLRTGVLPGHLAGCFRGGTGTGGSG</sequence>
<protein>
    <submittedName>
        <fullName evidence="3">DNA-3-methyladenine glycosylase I</fullName>
    </submittedName>
</protein>
<evidence type="ECO:0000313" key="4">
    <source>
        <dbReference type="Proteomes" id="UP000295163"/>
    </source>
</evidence>
<feature type="binding site" evidence="1">
    <location>
        <position position="54"/>
    </location>
    <ligand>
        <name>Zn(2+)</name>
        <dbReference type="ChEBI" id="CHEBI:29105"/>
    </ligand>
</feature>
<accession>A0A4R5YP33</accession>
<dbReference type="GO" id="GO:0008725">
    <property type="term" value="F:DNA-3-methyladenine glycosylase activity"/>
    <property type="evidence" value="ECO:0007669"/>
    <property type="project" value="InterPro"/>
</dbReference>
<comment type="caution">
    <text evidence="3">The sequence shown here is derived from an EMBL/GenBank/DDBJ whole genome shotgun (WGS) entry which is preliminary data.</text>
</comment>
<dbReference type="RefSeq" id="WP_133409116.1">
    <property type="nucleotide sequence ID" value="NZ_SMZT01000001.1"/>
</dbReference>
<reference evidence="3 4" key="1">
    <citation type="submission" date="2019-03" db="EMBL/GenBank/DDBJ databases">
        <title>Genome Sequencing and Assembly of Various Microbes Isolated from Partially Reclaimed Soil and Acid Mine Drainage (AMD) Site.</title>
        <authorList>
            <person name="Steinbock B."/>
            <person name="Bechtold R."/>
            <person name="Sevigny J.L."/>
            <person name="Thomas D."/>
            <person name="Cuthill L.R."/>
            <person name="Aveiro Johannsen E.J."/>
            <person name="Thomas K."/>
            <person name="Ghosh A."/>
        </authorList>
    </citation>
    <scope>NUCLEOTIDE SEQUENCE [LARGE SCALE GENOMIC DNA]</scope>
    <source>
        <strain evidence="3 4">S-A3</strain>
    </source>
</reference>
<gene>
    <name evidence="3" type="ORF">E2R59_02460</name>
</gene>
<feature type="binding site" evidence="1">
    <location>
        <position position="67"/>
    </location>
    <ligand>
        <name>Zn(2+)</name>
        <dbReference type="ChEBI" id="CHEBI:29105"/>
    </ligand>
</feature>
<dbReference type="GeneID" id="64346260"/>
<dbReference type="Proteomes" id="UP000295163">
    <property type="component" value="Unassembled WGS sequence"/>
</dbReference>
<dbReference type="PANTHER" id="PTHR30037:SF4">
    <property type="entry name" value="DNA-3-METHYLADENINE GLYCOSYLASE I"/>
    <property type="match status" value="1"/>
</dbReference>
<dbReference type="SUPFAM" id="SSF48150">
    <property type="entry name" value="DNA-glycosylase"/>
    <property type="match status" value="1"/>
</dbReference>
<dbReference type="InterPro" id="IPR005019">
    <property type="entry name" value="Adenine_glyco"/>
</dbReference>
<proteinExistence type="predicted"/>
<dbReference type="InterPro" id="IPR011257">
    <property type="entry name" value="DNA_glycosylase"/>
</dbReference>
<feature type="compositionally biased region" description="Basic and acidic residues" evidence="2">
    <location>
        <begin position="8"/>
        <end position="26"/>
    </location>
</feature>
<organism evidence="3 4">
    <name type="scientific">Kocuria rosea</name>
    <name type="common">Deinococcus erythromyxa</name>
    <name type="synonym">Micrococcus rubens</name>
    <dbReference type="NCBI Taxonomy" id="1275"/>
    <lineage>
        <taxon>Bacteria</taxon>
        <taxon>Bacillati</taxon>
        <taxon>Actinomycetota</taxon>
        <taxon>Actinomycetes</taxon>
        <taxon>Micrococcales</taxon>
        <taxon>Micrococcaceae</taxon>
        <taxon>Kocuria</taxon>
    </lineage>
</organism>
<evidence type="ECO:0000256" key="1">
    <source>
        <dbReference type="PIRSR" id="PIRSR605019-1"/>
    </source>
</evidence>
<dbReference type="GO" id="GO:0006284">
    <property type="term" value="P:base-excision repair"/>
    <property type="evidence" value="ECO:0007669"/>
    <property type="project" value="InterPro"/>
</dbReference>
<dbReference type="Pfam" id="PF03352">
    <property type="entry name" value="Adenine_glyco"/>
    <property type="match status" value="1"/>
</dbReference>
<dbReference type="PANTHER" id="PTHR30037">
    <property type="entry name" value="DNA-3-METHYLADENINE GLYCOSYLASE 1"/>
    <property type="match status" value="1"/>
</dbReference>
<dbReference type="AlphaFoldDB" id="A0A4R5YP33"/>
<name>A0A4R5YP33_KOCRO</name>
<feature type="binding site" evidence="1">
    <location>
        <position position="225"/>
    </location>
    <ligand>
        <name>Zn(2+)</name>
        <dbReference type="ChEBI" id="CHEBI:29105"/>
    </ligand>
</feature>
<dbReference type="InterPro" id="IPR052891">
    <property type="entry name" value="DNA-3mA_glycosylase"/>
</dbReference>
<dbReference type="EMBL" id="SMZT01000001">
    <property type="protein sequence ID" value="TDL46878.1"/>
    <property type="molecule type" value="Genomic_DNA"/>
</dbReference>
<dbReference type="GO" id="GO:0046872">
    <property type="term" value="F:metal ion binding"/>
    <property type="evidence" value="ECO:0007669"/>
    <property type="project" value="UniProtKB-KW"/>
</dbReference>
<dbReference type="Gene3D" id="1.10.340.30">
    <property type="entry name" value="Hypothetical protein, domain 2"/>
    <property type="match status" value="1"/>
</dbReference>
<feature type="binding site" evidence="1">
    <location>
        <position position="221"/>
    </location>
    <ligand>
        <name>Zn(2+)</name>
        <dbReference type="ChEBI" id="CHEBI:29105"/>
    </ligand>
</feature>